<dbReference type="AlphaFoldDB" id="A0A2T5JFA5"/>
<protein>
    <submittedName>
        <fullName evidence="2">Uncharacterized protein DUF4294</fullName>
    </submittedName>
</protein>
<gene>
    <name evidence="2" type="ORF">C8P68_101246</name>
</gene>
<sequence>MKFIGFLCLFCLLTITSWSQSALPRPKLGKNDTIKTYLTEYQGELIPWVVTKDVQIVDTRIFKSQKDRDDYMRLRYNVYKVLPYVRFANERYQKLQRDLATTGDKHKQKEMINQCEDEIKSLFNREVKNLTITQGEILIKLVNRETGATSFEMLKELKGGLNAFMLQSVARLFGHNLKETYDPEQERDIESILKSAGYVSYNN</sequence>
<reference evidence="2 3" key="1">
    <citation type="submission" date="2018-04" db="EMBL/GenBank/DDBJ databases">
        <title>Genomic Encyclopedia of Archaeal and Bacterial Type Strains, Phase II (KMG-II): from individual species to whole genera.</title>
        <authorList>
            <person name="Goeker M."/>
        </authorList>
    </citation>
    <scope>NUCLEOTIDE SEQUENCE [LARGE SCALE GENOMIC DNA]</scope>
    <source>
        <strain evidence="2 3">DSM 26809</strain>
    </source>
</reference>
<dbReference type="RefSeq" id="WP_107826443.1">
    <property type="nucleotide sequence ID" value="NZ_CP160205.1"/>
</dbReference>
<dbReference type="InterPro" id="IPR025636">
    <property type="entry name" value="DUF4294"/>
</dbReference>
<evidence type="ECO:0000313" key="2">
    <source>
        <dbReference type="EMBL" id="PTR01016.1"/>
    </source>
</evidence>
<evidence type="ECO:0000313" key="3">
    <source>
        <dbReference type="Proteomes" id="UP000244168"/>
    </source>
</evidence>
<proteinExistence type="predicted"/>
<keyword evidence="3" id="KW-1185">Reference proteome</keyword>
<accession>A0A2T5JFA5</accession>
<dbReference type="EMBL" id="QAOQ01000001">
    <property type="protein sequence ID" value="PTR01016.1"/>
    <property type="molecule type" value="Genomic_DNA"/>
</dbReference>
<organism evidence="2 3">
    <name type="scientific">Mucilaginibacter yixingensis</name>
    <dbReference type="NCBI Taxonomy" id="1295612"/>
    <lineage>
        <taxon>Bacteria</taxon>
        <taxon>Pseudomonadati</taxon>
        <taxon>Bacteroidota</taxon>
        <taxon>Sphingobacteriia</taxon>
        <taxon>Sphingobacteriales</taxon>
        <taxon>Sphingobacteriaceae</taxon>
        <taxon>Mucilaginibacter</taxon>
    </lineage>
</organism>
<dbReference type="OrthoDB" id="1491885at2"/>
<dbReference type="Proteomes" id="UP000244168">
    <property type="component" value="Unassembled WGS sequence"/>
</dbReference>
<feature type="chain" id="PRO_5015406531" evidence="1">
    <location>
        <begin position="22"/>
        <end position="203"/>
    </location>
</feature>
<comment type="caution">
    <text evidence="2">The sequence shown here is derived from an EMBL/GenBank/DDBJ whole genome shotgun (WGS) entry which is preliminary data.</text>
</comment>
<keyword evidence="1" id="KW-0732">Signal</keyword>
<evidence type="ECO:0000256" key="1">
    <source>
        <dbReference type="SAM" id="SignalP"/>
    </source>
</evidence>
<dbReference type="Pfam" id="PF14127">
    <property type="entry name" value="DUF4294"/>
    <property type="match status" value="1"/>
</dbReference>
<feature type="signal peptide" evidence="1">
    <location>
        <begin position="1"/>
        <end position="21"/>
    </location>
</feature>
<name>A0A2T5JFA5_9SPHI</name>